<feature type="transmembrane region" description="Helical" evidence="1">
    <location>
        <begin position="94"/>
        <end position="112"/>
    </location>
</feature>
<keyword evidence="1" id="KW-0812">Transmembrane</keyword>
<keyword evidence="1" id="KW-1133">Transmembrane helix</keyword>
<evidence type="ECO:0000256" key="1">
    <source>
        <dbReference type="SAM" id="Phobius"/>
    </source>
</evidence>
<feature type="domain" description="SPW repeat-containing integral membrane" evidence="2">
    <location>
        <begin position="10"/>
        <end position="110"/>
    </location>
</feature>
<protein>
    <recommendedName>
        <fullName evidence="2">SPW repeat-containing integral membrane domain-containing protein</fullName>
    </recommendedName>
</protein>
<evidence type="ECO:0000259" key="2">
    <source>
        <dbReference type="Pfam" id="PF03779"/>
    </source>
</evidence>
<dbReference type="EMBL" id="WQLA01000008">
    <property type="protein sequence ID" value="MVN92960.1"/>
    <property type="molecule type" value="Genomic_DNA"/>
</dbReference>
<dbReference type="OrthoDB" id="129082at2"/>
<evidence type="ECO:0000313" key="4">
    <source>
        <dbReference type="Proteomes" id="UP000434850"/>
    </source>
</evidence>
<keyword evidence="4" id="KW-1185">Reference proteome</keyword>
<dbReference type="AlphaFoldDB" id="A0A6I4ICE8"/>
<feature type="transmembrane region" description="Helical" evidence="1">
    <location>
        <begin position="12"/>
        <end position="31"/>
    </location>
</feature>
<feature type="transmembrane region" description="Helical" evidence="1">
    <location>
        <begin position="67"/>
        <end position="88"/>
    </location>
</feature>
<comment type="caution">
    <text evidence="3">The sequence shown here is derived from an EMBL/GenBank/DDBJ whole genome shotgun (WGS) entry which is preliminary data.</text>
</comment>
<name>A0A6I4ICE8_9SPHI</name>
<dbReference type="Proteomes" id="UP000434850">
    <property type="component" value="Unassembled WGS sequence"/>
</dbReference>
<organism evidence="3 4">
    <name type="scientific">Mucilaginibacter aquatilis</name>
    <dbReference type="NCBI Taxonomy" id="1517760"/>
    <lineage>
        <taxon>Bacteria</taxon>
        <taxon>Pseudomonadati</taxon>
        <taxon>Bacteroidota</taxon>
        <taxon>Sphingobacteriia</taxon>
        <taxon>Sphingobacteriales</taxon>
        <taxon>Sphingobacteriaceae</taxon>
        <taxon>Mucilaginibacter</taxon>
    </lineage>
</organism>
<keyword evidence="1" id="KW-0472">Membrane</keyword>
<dbReference type="InterPro" id="IPR005530">
    <property type="entry name" value="SPW"/>
</dbReference>
<dbReference type="Pfam" id="PF03779">
    <property type="entry name" value="SPW"/>
    <property type="match status" value="1"/>
</dbReference>
<feature type="transmembrane region" description="Helical" evidence="1">
    <location>
        <begin position="37"/>
        <end position="55"/>
    </location>
</feature>
<reference evidence="3 4" key="1">
    <citation type="submission" date="2019-12" db="EMBL/GenBank/DDBJ databases">
        <title>Mucilaginibacter sp. HME9299 genome sequencing and assembly.</title>
        <authorList>
            <person name="Kang H."/>
            <person name="Kim H."/>
            <person name="Joh K."/>
        </authorList>
    </citation>
    <scope>NUCLEOTIDE SEQUENCE [LARGE SCALE GENOMIC DNA]</scope>
    <source>
        <strain evidence="3 4">HME9299</strain>
    </source>
</reference>
<sequence>MKTFVPINFHAVLDYVGGILITASPWVFGFYRIGGAALFLPLLLGSMQLLMTVFTNHQGGIIKVFPLQLHLFLDMVVGFILIVSPFLYKFYVDVYLPHLLLGLLSFGAALFTRRSPFVDQFELLDARGL</sequence>
<dbReference type="RefSeq" id="WP_157543281.1">
    <property type="nucleotide sequence ID" value="NZ_WQLA01000008.1"/>
</dbReference>
<accession>A0A6I4ICE8</accession>
<gene>
    <name evidence="3" type="ORF">GO816_17650</name>
</gene>
<evidence type="ECO:0000313" key="3">
    <source>
        <dbReference type="EMBL" id="MVN92960.1"/>
    </source>
</evidence>
<proteinExistence type="predicted"/>